<evidence type="ECO:0000313" key="2">
    <source>
        <dbReference type="EMBL" id="EPY15881.1"/>
    </source>
</evidence>
<feature type="region of interest" description="Disordered" evidence="1">
    <location>
        <begin position="1"/>
        <end position="57"/>
    </location>
</feature>
<organism evidence="2 3">
    <name type="scientific">Strigomonas culicis</name>
    <dbReference type="NCBI Taxonomy" id="28005"/>
    <lineage>
        <taxon>Eukaryota</taxon>
        <taxon>Discoba</taxon>
        <taxon>Euglenozoa</taxon>
        <taxon>Kinetoplastea</taxon>
        <taxon>Metakinetoplastina</taxon>
        <taxon>Trypanosomatida</taxon>
        <taxon>Trypanosomatidae</taxon>
        <taxon>Strigomonadinae</taxon>
        <taxon>Strigomonas</taxon>
    </lineage>
</organism>
<comment type="caution">
    <text evidence="2">The sequence shown here is derived from an EMBL/GenBank/DDBJ whole genome shotgun (WGS) entry which is preliminary data.</text>
</comment>
<sequence length="209" mass="21817">MKDLNGSSADVSKRSSQRPSTTKRRAPAGSAPRVKSQRKISLPFDTSSNDGPRPITNLGGVDTSDLFSPMRSVNLLVFDQSLNLGAGGQHQLSSTHRNGGLAASAMGAPGGVSGSAGENNAGGAVTGPNFTHRAMSYGNAGAIGVVSGFCDVDVILSPACLGYTLVRFRRIHGKTSDFHEAVVFISNLLDVERQQASQDLMPKGESELM</sequence>
<reference evidence="2 3" key="1">
    <citation type="journal article" date="2013" name="PLoS ONE">
        <title>Predicting the Proteins of Angomonas deanei, Strigomonas culicis and Their Respective Endosymbionts Reveals New Aspects of the Trypanosomatidae Family.</title>
        <authorList>
            <person name="Motta M.C."/>
            <person name="Martins A.C."/>
            <person name="de Souza S.S."/>
            <person name="Catta-Preta C.M."/>
            <person name="Silva R."/>
            <person name="Klein C.C."/>
            <person name="de Almeida L.G."/>
            <person name="de Lima Cunha O."/>
            <person name="Ciapina L.P."/>
            <person name="Brocchi M."/>
            <person name="Colabardini A.C."/>
            <person name="de Araujo Lima B."/>
            <person name="Machado C.R."/>
            <person name="de Almeida Soares C.M."/>
            <person name="Probst C.M."/>
            <person name="de Menezes C.B."/>
            <person name="Thompson C.E."/>
            <person name="Bartholomeu D.C."/>
            <person name="Gradia D.F."/>
            <person name="Pavoni D.P."/>
            <person name="Grisard E.C."/>
            <person name="Fantinatti-Garboggini F."/>
            <person name="Marchini F.K."/>
            <person name="Rodrigues-Luiz G.F."/>
            <person name="Wagner G."/>
            <person name="Goldman G.H."/>
            <person name="Fietto J.L."/>
            <person name="Elias M.C."/>
            <person name="Goldman M.H."/>
            <person name="Sagot M.F."/>
            <person name="Pereira M."/>
            <person name="Stoco P.H."/>
            <person name="de Mendonca-Neto R.P."/>
            <person name="Teixeira S.M."/>
            <person name="Maciel T.E."/>
            <person name="de Oliveira Mendes T.A."/>
            <person name="Urmenyi T.P."/>
            <person name="de Souza W."/>
            <person name="Schenkman S."/>
            <person name="de Vasconcelos A.T."/>
        </authorList>
    </citation>
    <scope>NUCLEOTIDE SEQUENCE [LARGE SCALE GENOMIC DNA]</scope>
</reference>
<accession>S9UME3</accession>
<dbReference type="EMBL" id="ATMH01011679">
    <property type="protein sequence ID" value="EPY15881.1"/>
    <property type="molecule type" value="Genomic_DNA"/>
</dbReference>
<gene>
    <name evidence="2" type="ORF">STCU_11696</name>
</gene>
<protein>
    <submittedName>
        <fullName evidence="2">Uncharacterized protein</fullName>
    </submittedName>
</protein>
<keyword evidence="3" id="KW-1185">Reference proteome</keyword>
<dbReference type="OrthoDB" id="278416at2759"/>
<evidence type="ECO:0000256" key="1">
    <source>
        <dbReference type="SAM" id="MobiDB-lite"/>
    </source>
</evidence>
<dbReference type="Proteomes" id="UP000015354">
    <property type="component" value="Unassembled WGS sequence"/>
</dbReference>
<evidence type="ECO:0000313" key="3">
    <source>
        <dbReference type="Proteomes" id="UP000015354"/>
    </source>
</evidence>
<dbReference type="AlphaFoldDB" id="S9UME3"/>
<feature type="compositionally biased region" description="Polar residues" evidence="1">
    <location>
        <begin position="1"/>
        <end position="10"/>
    </location>
</feature>
<proteinExistence type="predicted"/>
<name>S9UME3_9TRYP</name>